<sequence length="390" mass="42648">MKIKTPNYRLMILSLLWLISGGVTSSFAEETPAGDTQTPAPPTETIKANRIVPDKQASLLADVSKELMSSETEILDLNAGEDNFKAYYRNRSGALSHGGIIFFPDDYTHPNWPIFIEPLRTGLSEFGWSTLAIPLPAPVTRANPIRTLPSLKAIRSQPSTDTEDSTATPESTTPIEQNTTANTTPTTPLPASQESESESESEVERQSSEAYQQILQRGMTALQALQQKGMDRFILAGAGTGATWATALALDLQAQANMSLLIINAQQSPDISAPKLLDLIPELELTTLDIYTDNPGSSSRSHKSYSRLRLETARRNNLTNINNYHQSRLPATSNTLQGQEWLIRYTRGLLETYIVKAEKEAISIPSTPAPSINQPPGTPVPPQNKQANPI</sequence>
<name>A0A1I2MV90_9GAMM</name>
<feature type="compositionally biased region" description="Low complexity" evidence="1">
    <location>
        <begin position="178"/>
        <end position="194"/>
    </location>
</feature>
<dbReference type="Pfam" id="PF12048">
    <property type="entry name" value="DUF3530"/>
    <property type="match status" value="1"/>
</dbReference>
<dbReference type="STRING" id="1045558.SAMN05216175_102116"/>
<accession>A0A1I2MV90</accession>
<evidence type="ECO:0000256" key="1">
    <source>
        <dbReference type="SAM" id="MobiDB-lite"/>
    </source>
</evidence>
<dbReference type="OrthoDB" id="6193602at2"/>
<feature type="region of interest" description="Disordered" evidence="1">
    <location>
        <begin position="150"/>
        <end position="209"/>
    </location>
</feature>
<dbReference type="RefSeq" id="WP_090724515.1">
    <property type="nucleotide sequence ID" value="NZ_FOOU01000002.1"/>
</dbReference>
<dbReference type="InterPro" id="IPR022529">
    <property type="entry name" value="DUF3530"/>
</dbReference>
<feature type="signal peptide" evidence="2">
    <location>
        <begin position="1"/>
        <end position="28"/>
    </location>
</feature>
<organism evidence="3 4">
    <name type="scientific">Neptunomonas qingdaonensis</name>
    <dbReference type="NCBI Taxonomy" id="1045558"/>
    <lineage>
        <taxon>Bacteria</taxon>
        <taxon>Pseudomonadati</taxon>
        <taxon>Pseudomonadota</taxon>
        <taxon>Gammaproteobacteria</taxon>
        <taxon>Oceanospirillales</taxon>
        <taxon>Oceanospirillaceae</taxon>
        <taxon>Neptunomonas</taxon>
    </lineage>
</organism>
<evidence type="ECO:0000313" key="3">
    <source>
        <dbReference type="EMBL" id="SFF95392.1"/>
    </source>
</evidence>
<dbReference type="EMBL" id="FOOU01000002">
    <property type="protein sequence ID" value="SFF95392.1"/>
    <property type="molecule type" value="Genomic_DNA"/>
</dbReference>
<feature type="compositionally biased region" description="Polar residues" evidence="1">
    <location>
        <begin position="364"/>
        <end position="375"/>
    </location>
</feature>
<dbReference type="Proteomes" id="UP000198623">
    <property type="component" value="Unassembled WGS sequence"/>
</dbReference>
<protein>
    <recommendedName>
        <fullName evidence="5">DUF3530 family protein</fullName>
    </recommendedName>
</protein>
<evidence type="ECO:0000256" key="2">
    <source>
        <dbReference type="SAM" id="SignalP"/>
    </source>
</evidence>
<evidence type="ECO:0000313" key="4">
    <source>
        <dbReference type="Proteomes" id="UP000198623"/>
    </source>
</evidence>
<proteinExistence type="predicted"/>
<evidence type="ECO:0008006" key="5">
    <source>
        <dbReference type="Google" id="ProtNLM"/>
    </source>
</evidence>
<keyword evidence="2" id="KW-0732">Signal</keyword>
<feature type="compositionally biased region" description="Polar residues" evidence="1">
    <location>
        <begin position="156"/>
        <end position="177"/>
    </location>
</feature>
<keyword evidence="4" id="KW-1185">Reference proteome</keyword>
<dbReference type="AlphaFoldDB" id="A0A1I2MV90"/>
<feature type="region of interest" description="Disordered" evidence="1">
    <location>
        <begin position="364"/>
        <end position="390"/>
    </location>
</feature>
<feature type="chain" id="PRO_5011733179" description="DUF3530 family protein" evidence="2">
    <location>
        <begin position="29"/>
        <end position="390"/>
    </location>
</feature>
<reference evidence="4" key="1">
    <citation type="submission" date="2016-10" db="EMBL/GenBank/DDBJ databases">
        <authorList>
            <person name="Varghese N."/>
            <person name="Submissions S."/>
        </authorList>
    </citation>
    <scope>NUCLEOTIDE SEQUENCE [LARGE SCALE GENOMIC DNA]</scope>
    <source>
        <strain evidence="4">CGMCC 1.10971</strain>
    </source>
</reference>
<gene>
    <name evidence="3" type="ORF">SAMN05216175_102116</name>
</gene>